<reference evidence="2" key="1">
    <citation type="submission" date="2016-10" db="EMBL/GenBank/DDBJ databases">
        <authorList>
            <person name="Varghese N."/>
            <person name="Submissions S."/>
        </authorList>
    </citation>
    <scope>NUCLEOTIDE SEQUENCE [LARGE SCALE GENOMIC DNA]</scope>
    <source>
        <strain evidence="2">DSM 100420</strain>
    </source>
</reference>
<dbReference type="AlphaFoldDB" id="A0A1H3U0Q2"/>
<dbReference type="Proteomes" id="UP000198914">
    <property type="component" value="Unassembled WGS sequence"/>
</dbReference>
<proteinExistence type="predicted"/>
<gene>
    <name evidence="1" type="ORF">SAMN05444004_12160</name>
</gene>
<protein>
    <submittedName>
        <fullName evidence="1">Uncharacterized protein</fullName>
    </submittedName>
</protein>
<dbReference type="STRING" id="1244108.SAMN05444004_12160"/>
<evidence type="ECO:0000313" key="2">
    <source>
        <dbReference type="Proteomes" id="UP000198914"/>
    </source>
</evidence>
<keyword evidence="2" id="KW-1185">Reference proteome</keyword>
<organism evidence="1 2">
    <name type="scientific">Jannaschia faecimaris</name>
    <dbReference type="NCBI Taxonomy" id="1244108"/>
    <lineage>
        <taxon>Bacteria</taxon>
        <taxon>Pseudomonadati</taxon>
        <taxon>Pseudomonadota</taxon>
        <taxon>Alphaproteobacteria</taxon>
        <taxon>Rhodobacterales</taxon>
        <taxon>Roseobacteraceae</taxon>
        <taxon>Jannaschia</taxon>
    </lineage>
</organism>
<dbReference type="EMBL" id="FNPX01000021">
    <property type="protein sequence ID" value="SDZ56084.1"/>
    <property type="molecule type" value="Genomic_DNA"/>
</dbReference>
<evidence type="ECO:0000313" key="1">
    <source>
        <dbReference type="EMBL" id="SDZ56084.1"/>
    </source>
</evidence>
<name>A0A1H3U0Q2_9RHOB</name>
<accession>A0A1H3U0Q2</accession>
<sequence length="206" mass="22067">MATTEMQKGPAMTLKMNRRTFGATGLAAASVTACSVSDPLDEELPPMGDFELAFTVVVSENAKKIPPTRNATPEQLKTVLTTEIERRFGDYRGGTGYVIALNIDGYALAPPGIPIVLTPKSILVVSANLWRANPQEKLAGPEQISTFEGAETLLLGSGLVKDADEQLQTLCRNMAKKVQSWMLRNPTLIGLPAGSAPPARIDDTDN</sequence>